<keyword evidence="6" id="KW-0067">ATP-binding</keyword>
<dbReference type="InterPro" id="IPR036412">
    <property type="entry name" value="HAD-like_sf"/>
</dbReference>
<organism evidence="13 14">
    <name type="scientific">Nematocida parisii (strain ERTm3)</name>
    <name type="common">Nematode killer fungus</name>
    <dbReference type="NCBI Taxonomy" id="935791"/>
    <lineage>
        <taxon>Eukaryota</taxon>
        <taxon>Fungi</taxon>
        <taxon>Fungi incertae sedis</taxon>
        <taxon>Microsporidia</taxon>
        <taxon>Nematocida</taxon>
    </lineage>
</organism>
<sequence>MEFSLYKRRSVWSHTYVIPTYFYPVAFWAGTQFTFGEAGTNGCAICVFLLALIQGFLFLSSFWGSKVYEISKLMKVANAEDAEMIKISKKQMMNSKSKVGFAPVLSKVVVIKDKKERVKWFEFDNDVFYFNGSAIKKLEIKTDFSLERYLAKKVGVSDMLTETERIICPKNEFKIEPPTFIRMFAEHAVSPFFVFQIFCALLWMLDEYWKYSLFTFFTIIAFEGGMVFQRHTNIKQLRSLNLKPQKILRAANEKKEEVLSSDLVPGDRVIIEGAIQLPADVLIIKGSAVVNESMLSGEATPVHKEAILNEDVNLSLSHHKKNILYGGTKILKVDEKGIECIVIRTGFMSEQGELIKSMIASEDTVSENNYEAYLFILAMLVFAVISCVYVVRESLTMGKTLYKIVLECIMILTNVVPPELPMELTIAVNSSLQELVGLGVYCLEPFRIPFAGRITVCCFDKTGTLTELNLQLEKVEASNKAMAHTIIGTCHSLVLLNGKVEGDPLDTCGFEYVKGALLTDTQISIDSKEYTVIKKFSFDSALKRATSIIQADGSFFTVMKGAPETVQEFLEKVPENYSRFEEFAEKGYRVISLATKRLGTLSKQRLSTLDRSEIESGMEFIGFAFYNSKLKDNAKETISHLKESGHKIIMITGDNEKTAISVAKQVGLYNEKYLSGSTQIEKFLDEVSLLPEKEKKSVVWPSVLARADPDSKEKAISLLNAIGEYTLMCGDGTNDVGALKTAHAGIALLEKTKGKGKAVALPGNIGQSMFILDEEVKVKLGDASIAAPFTSRTGSLQSVIDVISRGRSALVSTVQMYKVLALNCLLSAYTLSVFDTMGIKYGDFQMTAAGILSAVSFTFFGKAQPLPRISKEKPVAKIFSKYIVVSVILQTLVHILSFYYIYLGVIEYGSIVMQEKFTPTLANTAMFLLGSALQVTTLVVNYVGRPFRESLTENKKLLNSLLLSLGMVVLCTLEAIPEINKEMQFVEIPAKMKMKLLATIGANFILCQGIEKVSFELFMRRPASEQIYDKNK</sequence>
<feature type="transmembrane region" description="Helical" evidence="11">
    <location>
        <begin position="922"/>
        <end position="944"/>
    </location>
</feature>
<dbReference type="InterPro" id="IPR044492">
    <property type="entry name" value="P_typ_ATPase_HD_dom"/>
</dbReference>
<dbReference type="OMA" id="WYYSLFN"/>
<keyword evidence="4" id="KW-0479">Metal-binding</keyword>
<dbReference type="FunCoup" id="I3EF05">
    <property type="interactions" value="179"/>
</dbReference>
<evidence type="ECO:0000256" key="2">
    <source>
        <dbReference type="ARBA" id="ARBA00006000"/>
    </source>
</evidence>
<feature type="transmembrane region" description="Helical" evidence="11">
    <location>
        <begin position="372"/>
        <end position="391"/>
    </location>
</feature>
<dbReference type="InterPro" id="IPR008250">
    <property type="entry name" value="ATPase_P-typ_transduc_dom_A_sf"/>
</dbReference>
<feature type="transmembrane region" description="Helical" evidence="11">
    <location>
        <begin position="956"/>
        <end position="976"/>
    </location>
</feature>
<dbReference type="SUPFAM" id="SSF56784">
    <property type="entry name" value="HAD-like"/>
    <property type="match status" value="1"/>
</dbReference>
<dbReference type="SFLD" id="SFLDG00002">
    <property type="entry name" value="C1.7:_P-type_atpase_like"/>
    <property type="match status" value="1"/>
</dbReference>
<dbReference type="PANTHER" id="PTHR45630:SF7">
    <property type="entry name" value="ENDOPLASMIC RETICULUM TRANSMEMBRANE HELIX TRANSLOCASE"/>
    <property type="match status" value="1"/>
</dbReference>
<dbReference type="GO" id="GO:0005789">
    <property type="term" value="C:endoplasmic reticulum membrane"/>
    <property type="evidence" value="ECO:0007669"/>
    <property type="project" value="TreeGrafter"/>
</dbReference>
<feature type="domain" description="P-type ATPase A" evidence="12">
    <location>
        <begin position="242"/>
        <end position="358"/>
    </location>
</feature>
<dbReference type="PRINTS" id="PR00119">
    <property type="entry name" value="CATATPASE"/>
</dbReference>
<dbReference type="InterPro" id="IPR023298">
    <property type="entry name" value="ATPase_P-typ_TM_dom_sf"/>
</dbReference>
<dbReference type="HOGENOM" id="CLU_001828_4_1_1"/>
<comment type="similarity">
    <text evidence="2">Belongs to the cation transport ATPase (P-type) (TC 3.A.3) family. Type V subfamily.</text>
</comment>
<dbReference type="InterPro" id="IPR001757">
    <property type="entry name" value="P_typ_ATPase"/>
</dbReference>
<evidence type="ECO:0000256" key="9">
    <source>
        <dbReference type="ARBA" id="ARBA00022989"/>
    </source>
</evidence>
<dbReference type="InterPro" id="IPR006544">
    <property type="entry name" value="P-type_TPase_V"/>
</dbReference>
<dbReference type="Pfam" id="PF00702">
    <property type="entry name" value="Hydrolase"/>
    <property type="match status" value="1"/>
</dbReference>
<dbReference type="AlphaFoldDB" id="I3EF05"/>
<dbReference type="PRINTS" id="PR00120">
    <property type="entry name" value="HATPASE"/>
</dbReference>
<dbReference type="NCBIfam" id="TIGR01494">
    <property type="entry name" value="ATPase_P-type"/>
    <property type="match status" value="1"/>
</dbReference>
<dbReference type="InterPro" id="IPR023214">
    <property type="entry name" value="HAD_sf"/>
</dbReference>
<dbReference type="InterPro" id="IPR059000">
    <property type="entry name" value="ATPase_P-type_domA"/>
</dbReference>
<reference evidence="13" key="1">
    <citation type="submission" date="2011-01" db="EMBL/GenBank/DDBJ databases">
        <title>The Genome Sequence of Nematocida parisii strain ERTm3.</title>
        <authorList>
            <consortium name="The Broad Institute Genome Sequencing Platform"/>
            <consortium name="The Broad Institute Genome Sequencing Center for Infectious Disease"/>
            <person name="Cuomo C."/>
            <person name="Troemel E."/>
            <person name="Young S.K."/>
            <person name="Zeng Q."/>
            <person name="Gargeya S."/>
            <person name="Fitzgerald M."/>
            <person name="Haas B."/>
            <person name="Abouelleil A."/>
            <person name="Alvarado L."/>
            <person name="Arachchi H.M."/>
            <person name="Berlin A."/>
            <person name="Chapman S.B."/>
            <person name="Gearin G."/>
            <person name="Goldberg J."/>
            <person name="Griggs A."/>
            <person name="Gujja S."/>
            <person name="Hansen M."/>
            <person name="Heiman D."/>
            <person name="Howarth C."/>
            <person name="Larimer J."/>
            <person name="Lui A."/>
            <person name="MacDonald P.J.P."/>
            <person name="McCowen C."/>
            <person name="Montmayeur A."/>
            <person name="Murphy C."/>
            <person name="Neiman D."/>
            <person name="Pearson M."/>
            <person name="Priest M."/>
            <person name="Roberts A."/>
            <person name="Saif S."/>
            <person name="Shea T."/>
            <person name="Sisk P."/>
            <person name="Stolte C."/>
            <person name="Sykes S."/>
            <person name="Wortman J."/>
            <person name="Nusbaum C."/>
            <person name="Birren B."/>
        </authorList>
    </citation>
    <scope>NUCLEOTIDE SEQUENCE</scope>
    <source>
        <strain evidence="13">ERTm3</strain>
    </source>
</reference>
<evidence type="ECO:0000259" key="12">
    <source>
        <dbReference type="Pfam" id="PF00122"/>
    </source>
</evidence>
<dbReference type="SUPFAM" id="SSF81660">
    <property type="entry name" value="Metal cation-transporting ATPase, ATP-binding domain N"/>
    <property type="match status" value="1"/>
</dbReference>
<dbReference type="VEuPathDB" id="MicrosporidiaDB:NEQG_01874"/>
<keyword evidence="14" id="KW-1185">Reference proteome</keyword>
<dbReference type="PROSITE" id="PS00154">
    <property type="entry name" value="ATPASE_E1_E2"/>
    <property type="match status" value="1"/>
</dbReference>
<dbReference type="GO" id="GO:0046872">
    <property type="term" value="F:metal ion binding"/>
    <property type="evidence" value="ECO:0007669"/>
    <property type="project" value="UniProtKB-KW"/>
</dbReference>
<feature type="transmembrane region" description="Helical" evidence="11">
    <location>
        <begin position="184"/>
        <end position="205"/>
    </location>
</feature>
<accession>I3EF05</accession>
<name>I3EF05_NEMP3</name>
<evidence type="ECO:0000256" key="4">
    <source>
        <dbReference type="ARBA" id="ARBA00022723"/>
    </source>
</evidence>
<dbReference type="GO" id="GO:0019829">
    <property type="term" value="F:ATPase-coupled monoatomic cation transmembrane transporter activity"/>
    <property type="evidence" value="ECO:0007669"/>
    <property type="project" value="TreeGrafter"/>
</dbReference>
<proteinExistence type="inferred from homology"/>
<feature type="transmembrane region" description="Helical" evidence="11">
    <location>
        <begin position="996"/>
        <end position="1015"/>
    </location>
</feature>
<dbReference type="Proteomes" id="UP000002872">
    <property type="component" value="Unassembled WGS sequence"/>
</dbReference>
<keyword evidence="3 11" id="KW-0812">Transmembrane</keyword>
<evidence type="ECO:0000256" key="3">
    <source>
        <dbReference type="ARBA" id="ARBA00022692"/>
    </source>
</evidence>
<evidence type="ECO:0000256" key="7">
    <source>
        <dbReference type="ARBA" id="ARBA00022842"/>
    </source>
</evidence>
<dbReference type="EMBL" id="GL870880">
    <property type="protein sequence ID" value="EIJ87802.1"/>
    <property type="molecule type" value="Genomic_DNA"/>
</dbReference>
<evidence type="ECO:0000256" key="10">
    <source>
        <dbReference type="ARBA" id="ARBA00023136"/>
    </source>
</evidence>
<evidence type="ECO:0000256" key="5">
    <source>
        <dbReference type="ARBA" id="ARBA00022741"/>
    </source>
</evidence>
<comment type="subcellular location">
    <subcellularLocation>
        <location evidence="1">Membrane</location>
        <topology evidence="1">Multi-pass membrane protein</topology>
    </subcellularLocation>
</comment>
<dbReference type="Gene3D" id="2.70.150.10">
    <property type="entry name" value="Calcium-transporting ATPase, cytoplasmic transduction domain A"/>
    <property type="match status" value="1"/>
</dbReference>
<evidence type="ECO:0000313" key="13">
    <source>
        <dbReference type="EMBL" id="EIJ87802.1"/>
    </source>
</evidence>
<dbReference type="Pfam" id="PF00122">
    <property type="entry name" value="E1-E2_ATPase"/>
    <property type="match status" value="1"/>
</dbReference>
<dbReference type="GO" id="GO:0006874">
    <property type="term" value="P:intracellular calcium ion homeostasis"/>
    <property type="evidence" value="ECO:0007669"/>
    <property type="project" value="TreeGrafter"/>
</dbReference>
<dbReference type="Gene3D" id="3.40.50.1000">
    <property type="entry name" value="HAD superfamily/HAD-like"/>
    <property type="match status" value="1"/>
</dbReference>
<gene>
    <name evidence="13" type="ORF">NEQG_01874</name>
</gene>
<dbReference type="InParanoid" id="I3EF05"/>
<feature type="transmembrane region" description="Helical" evidence="11">
    <location>
        <begin position="882"/>
        <end position="902"/>
    </location>
</feature>
<dbReference type="InterPro" id="IPR018303">
    <property type="entry name" value="ATPase_P-typ_P_site"/>
</dbReference>
<dbReference type="InterPro" id="IPR023299">
    <property type="entry name" value="ATPase_P-typ_cyto_dom_N"/>
</dbReference>
<evidence type="ECO:0000313" key="14">
    <source>
        <dbReference type="Proteomes" id="UP000002872"/>
    </source>
</evidence>
<dbReference type="GO" id="GO:0005524">
    <property type="term" value="F:ATP binding"/>
    <property type="evidence" value="ECO:0007669"/>
    <property type="project" value="UniProtKB-KW"/>
</dbReference>
<keyword evidence="9 11" id="KW-1133">Transmembrane helix</keyword>
<dbReference type="STRING" id="935791.I3EF05"/>
<evidence type="ECO:0000256" key="8">
    <source>
        <dbReference type="ARBA" id="ARBA00022967"/>
    </source>
</evidence>
<dbReference type="SFLD" id="SFLDS00003">
    <property type="entry name" value="Haloacid_Dehalogenase"/>
    <property type="match status" value="1"/>
</dbReference>
<dbReference type="PANTHER" id="PTHR45630">
    <property type="entry name" value="CATION-TRANSPORTING ATPASE-RELATED"/>
    <property type="match status" value="1"/>
</dbReference>
<evidence type="ECO:0000256" key="11">
    <source>
        <dbReference type="SAM" id="Phobius"/>
    </source>
</evidence>
<protein>
    <recommendedName>
        <fullName evidence="12">P-type ATPase A domain-containing protein</fullName>
    </recommendedName>
</protein>
<feature type="transmembrane region" description="Helical" evidence="11">
    <location>
        <begin position="42"/>
        <end position="65"/>
    </location>
</feature>
<dbReference type="GO" id="GO:0016887">
    <property type="term" value="F:ATP hydrolysis activity"/>
    <property type="evidence" value="ECO:0007669"/>
    <property type="project" value="InterPro"/>
</dbReference>
<keyword evidence="7" id="KW-0460">Magnesium</keyword>
<feature type="transmembrane region" description="Helical" evidence="11">
    <location>
        <begin position="12"/>
        <end position="30"/>
    </location>
</feature>
<dbReference type="SUPFAM" id="SSF81653">
    <property type="entry name" value="Calcium ATPase, transduction domain A"/>
    <property type="match status" value="1"/>
</dbReference>
<keyword evidence="5" id="KW-0547">Nucleotide-binding</keyword>
<dbReference type="Gene3D" id="3.40.1110.10">
    <property type="entry name" value="Calcium-transporting ATPase, cytoplasmic domain N"/>
    <property type="match status" value="1"/>
</dbReference>
<feature type="transmembrane region" description="Helical" evidence="11">
    <location>
        <begin position="844"/>
        <end position="861"/>
    </location>
</feature>
<dbReference type="SFLD" id="SFLDF00027">
    <property type="entry name" value="p-type_atpase"/>
    <property type="match status" value="1"/>
</dbReference>
<dbReference type="SUPFAM" id="SSF81665">
    <property type="entry name" value="Calcium ATPase, transmembrane domain M"/>
    <property type="match status" value="1"/>
</dbReference>
<evidence type="ECO:0000256" key="6">
    <source>
        <dbReference type="ARBA" id="ARBA00022840"/>
    </source>
</evidence>
<evidence type="ECO:0000256" key="1">
    <source>
        <dbReference type="ARBA" id="ARBA00004141"/>
    </source>
</evidence>
<dbReference type="GO" id="GO:0015662">
    <property type="term" value="F:P-type ion transporter activity"/>
    <property type="evidence" value="ECO:0007669"/>
    <property type="project" value="TreeGrafter"/>
</dbReference>
<dbReference type="OrthoDB" id="48943at2759"/>
<keyword evidence="10 11" id="KW-0472">Membrane</keyword>
<feature type="transmembrane region" description="Helical" evidence="11">
    <location>
        <begin position="211"/>
        <end position="228"/>
    </location>
</feature>
<keyword evidence="8" id="KW-1278">Translocase</keyword>